<dbReference type="KEGG" id="gpo:GPOL_c44680"/>
<sequence>MTRGPCTAYVGCYTSRRRGGHGRGIAVFDVTASGRWTPVATTPTADNPSFLVADEAGRTLYAVHGDGSLVSSFRIDQHDGRLTETSRYETGGLNAVHLALSADERHLVVANYASGSVTVFARTDDGRLERTQVLTLTGTPGPLTADQQGPQPHEVRFDPTGHHIIVPDKGTDRLHRLGFDSATGRLTIVGPPTPSAPGAGPRHLLYHPSLPALYLVDELSSRLTAYQYTADTAQPVVRQSVSTLPADYTGTSTAAEIALSRDARCVHVSNRGHDSVATFAVTGAGALLPPTFTPTGGQQPRFMRFGLDRTTLYVANQKSDTIVAFDADTGTGALTPNGQVISTGSPTCIEFVPR</sequence>
<dbReference type="InterPro" id="IPR019405">
    <property type="entry name" value="Lactonase_7-beta_prop"/>
</dbReference>
<organism evidence="2 3">
    <name type="scientific">Gordonia polyisoprenivorans (strain DSM 44266 / VH2)</name>
    <dbReference type="NCBI Taxonomy" id="1112204"/>
    <lineage>
        <taxon>Bacteria</taxon>
        <taxon>Bacillati</taxon>
        <taxon>Actinomycetota</taxon>
        <taxon>Actinomycetes</taxon>
        <taxon>Mycobacteriales</taxon>
        <taxon>Gordoniaceae</taxon>
        <taxon>Gordonia</taxon>
    </lineage>
</organism>
<dbReference type="Proteomes" id="UP000009154">
    <property type="component" value="Chromosome"/>
</dbReference>
<dbReference type="SUPFAM" id="SSF51004">
    <property type="entry name" value="C-terminal (heme d1) domain of cytochrome cd1-nitrite reductase"/>
    <property type="match status" value="1"/>
</dbReference>
<dbReference type="eggNOG" id="COG2706">
    <property type="taxonomic scope" value="Bacteria"/>
</dbReference>
<dbReference type="Pfam" id="PF10282">
    <property type="entry name" value="Lactonase"/>
    <property type="match status" value="1"/>
</dbReference>
<dbReference type="GeneID" id="90161465"/>
<dbReference type="AlphaFoldDB" id="H6MWQ9"/>
<protein>
    <submittedName>
        <fullName evidence="2">Lactonase-like protein</fullName>
    </submittedName>
</protein>
<dbReference type="InterPro" id="IPR050282">
    <property type="entry name" value="Cycloisomerase_2"/>
</dbReference>
<dbReference type="RefSeq" id="WP_014361667.1">
    <property type="nucleotide sequence ID" value="NC_016906.1"/>
</dbReference>
<gene>
    <name evidence="2" type="ordered locus">GPOL_c44680</name>
</gene>
<evidence type="ECO:0000313" key="3">
    <source>
        <dbReference type="Proteomes" id="UP000009154"/>
    </source>
</evidence>
<comment type="similarity">
    <text evidence="1">Belongs to the cycloisomerase 2 family.</text>
</comment>
<dbReference type="InterPro" id="IPR015943">
    <property type="entry name" value="WD40/YVTN_repeat-like_dom_sf"/>
</dbReference>
<evidence type="ECO:0000256" key="1">
    <source>
        <dbReference type="ARBA" id="ARBA00005564"/>
    </source>
</evidence>
<dbReference type="Gene3D" id="2.130.10.10">
    <property type="entry name" value="YVTN repeat-like/Quinoprotein amine dehydrogenase"/>
    <property type="match status" value="1"/>
</dbReference>
<dbReference type="STRING" id="1112204.GPOL_c44680"/>
<evidence type="ECO:0000313" key="2">
    <source>
        <dbReference type="EMBL" id="AFA75470.1"/>
    </source>
</evidence>
<dbReference type="EMBL" id="CP003119">
    <property type="protein sequence ID" value="AFA75470.1"/>
    <property type="molecule type" value="Genomic_DNA"/>
</dbReference>
<name>H6MWQ9_GORPV</name>
<dbReference type="GO" id="GO:0017057">
    <property type="term" value="F:6-phosphogluconolactonase activity"/>
    <property type="evidence" value="ECO:0007669"/>
    <property type="project" value="TreeGrafter"/>
</dbReference>
<reference evidence="2 3" key="1">
    <citation type="journal article" date="2012" name="Appl. Environ. Microbiol.">
        <title>Involvement of two latex-clearing proteins during rubber degradation and insights into the subsequent degradation pathway revealed by the genome sequence of Gordonia polyisoprenivorans strain VH2.</title>
        <authorList>
            <person name="Hiessl S."/>
            <person name="Schuldes J."/>
            <person name="Thurmer A."/>
            <person name="Halbsguth T."/>
            <person name="Broker D."/>
            <person name="Angelov A."/>
            <person name="Liebl W."/>
            <person name="Daniel R."/>
            <person name="Steinbuchel A."/>
        </authorList>
    </citation>
    <scope>NUCLEOTIDE SEQUENCE [LARGE SCALE GENOMIC DNA]</scope>
    <source>
        <strain evidence="3">DSM 44266 / VH2</strain>
    </source>
</reference>
<dbReference type="InterPro" id="IPR011048">
    <property type="entry name" value="Haem_d1_sf"/>
</dbReference>
<accession>H6MWQ9</accession>
<proteinExistence type="inferred from homology"/>
<dbReference type="PANTHER" id="PTHR30344">
    <property type="entry name" value="6-PHOSPHOGLUCONOLACTONASE-RELATED"/>
    <property type="match status" value="1"/>
</dbReference>
<dbReference type="PANTHER" id="PTHR30344:SF1">
    <property type="entry name" value="6-PHOSPHOGLUCONOLACTONASE"/>
    <property type="match status" value="1"/>
</dbReference>
<keyword evidence="3" id="KW-1185">Reference proteome</keyword>
<dbReference type="HOGENOM" id="CLU_038716_5_1_11"/>